<proteinExistence type="predicted"/>
<reference evidence="1" key="1">
    <citation type="journal article" date="2011" name="Environ. Microbiol.">
        <title>Time-series analyses of Monterey Bay coastal microbial picoplankton using a 'genome proxy' microarray.</title>
        <authorList>
            <person name="Rich V.I."/>
            <person name="Pham V.D."/>
            <person name="Eppley J."/>
            <person name="Shi Y."/>
            <person name="DeLong E.F."/>
        </authorList>
    </citation>
    <scope>NUCLEOTIDE SEQUENCE</scope>
</reference>
<accession>E0Y324</accession>
<organism evidence="1">
    <name type="scientific">uncultured gamma proteobacterium EB750_07C09</name>
    <dbReference type="NCBI Taxonomy" id="710974"/>
    <lineage>
        <taxon>Bacteria</taxon>
        <taxon>Pseudomonadati</taxon>
        <taxon>Pseudomonadota</taxon>
        <taxon>Gammaproteobacteria</taxon>
        <taxon>environmental samples</taxon>
    </lineage>
</organism>
<dbReference type="SUPFAM" id="SSF51556">
    <property type="entry name" value="Metallo-dependent hydrolases"/>
    <property type="match status" value="1"/>
</dbReference>
<dbReference type="AlphaFoldDB" id="E0Y324"/>
<evidence type="ECO:0000313" key="1">
    <source>
        <dbReference type="EMBL" id="ADI21065.1"/>
    </source>
</evidence>
<protein>
    <submittedName>
        <fullName evidence="1">Uncharacterized protein</fullName>
    </submittedName>
</protein>
<name>E0Y324_9GAMM</name>
<dbReference type="EMBL" id="GU474949">
    <property type="protein sequence ID" value="ADI21065.1"/>
    <property type="molecule type" value="Genomic_DNA"/>
</dbReference>
<dbReference type="Gene3D" id="3.30.110.90">
    <property type="entry name" value="Amidohydrolase"/>
    <property type="match status" value="1"/>
</dbReference>
<sequence length="58" mass="6628">MAAGFTTIRNLGAYGGWSGRDIRDFINTGLVAGPRIQTCRFLFNNTRWRRGSGDTWYR</sequence>
<dbReference type="InterPro" id="IPR032466">
    <property type="entry name" value="Metal_Hydrolase"/>
</dbReference>